<dbReference type="SUPFAM" id="SSF50182">
    <property type="entry name" value="Sm-like ribonucleoproteins"/>
    <property type="match status" value="1"/>
</dbReference>
<evidence type="ECO:0000256" key="3">
    <source>
        <dbReference type="ARBA" id="ARBA00022475"/>
    </source>
</evidence>
<dbReference type="GO" id="GO:0005886">
    <property type="term" value="C:plasma membrane"/>
    <property type="evidence" value="ECO:0007669"/>
    <property type="project" value="UniProtKB-SubCell"/>
</dbReference>
<feature type="transmembrane region" description="Helical" evidence="7">
    <location>
        <begin position="590"/>
        <end position="611"/>
    </location>
</feature>
<comment type="caution">
    <text evidence="10">The sequence shown here is derived from an EMBL/GenBank/DDBJ whole genome shotgun (WGS) entry which is preliminary data.</text>
</comment>
<reference evidence="10" key="2">
    <citation type="submission" date="2020-09" db="EMBL/GenBank/DDBJ databases">
        <authorList>
            <person name="Sun Q."/>
            <person name="Kim S."/>
        </authorList>
    </citation>
    <scope>NUCLEOTIDE SEQUENCE</scope>
    <source>
        <strain evidence="10">KCTC 12710</strain>
    </source>
</reference>
<accession>A0A918R9L5</accession>
<feature type="transmembrane region" description="Helical" evidence="7">
    <location>
        <begin position="623"/>
        <end position="651"/>
    </location>
</feature>
<dbReference type="Proteomes" id="UP000636004">
    <property type="component" value="Unassembled WGS sequence"/>
</dbReference>
<dbReference type="Pfam" id="PF00924">
    <property type="entry name" value="MS_channel_2nd"/>
    <property type="match status" value="1"/>
</dbReference>
<dbReference type="GO" id="GO:0008381">
    <property type="term" value="F:mechanosensitive monoatomic ion channel activity"/>
    <property type="evidence" value="ECO:0007669"/>
    <property type="project" value="UniProtKB-ARBA"/>
</dbReference>
<dbReference type="InterPro" id="IPR023408">
    <property type="entry name" value="MscS_beta-dom_sf"/>
</dbReference>
<evidence type="ECO:0000256" key="4">
    <source>
        <dbReference type="ARBA" id="ARBA00022692"/>
    </source>
</evidence>
<feature type="domain" description="Mechanosensitive ion channel MscS" evidence="8">
    <location>
        <begin position="638"/>
        <end position="704"/>
    </location>
</feature>
<feature type="transmembrane region" description="Helical" evidence="7">
    <location>
        <begin position="338"/>
        <end position="355"/>
    </location>
</feature>
<evidence type="ECO:0000256" key="5">
    <source>
        <dbReference type="ARBA" id="ARBA00022989"/>
    </source>
</evidence>
<dbReference type="PANTHER" id="PTHR30347">
    <property type="entry name" value="POTASSIUM CHANNEL RELATED"/>
    <property type="match status" value="1"/>
</dbReference>
<evidence type="ECO:0000256" key="2">
    <source>
        <dbReference type="ARBA" id="ARBA00008017"/>
    </source>
</evidence>
<evidence type="ECO:0008006" key="12">
    <source>
        <dbReference type="Google" id="ProtNLM"/>
    </source>
</evidence>
<evidence type="ECO:0000313" key="11">
    <source>
        <dbReference type="Proteomes" id="UP000636004"/>
    </source>
</evidence>
<dbReference type="InterPro" id="IPR006685">
    <property type="entry name" value="MscS_channel_2nd"/>
</dbReference>
<dbReference type="InterPro" id="IPR011066">
    <property type="entry name" value="MscS_channel_C_sf"/>
</dbReference>
<evidence type="ECO:0000256" key="6">
    <source>
        <dbReference type="ARBA" id="ARBA00023136"/>
    </source>
</evidence>
<dbReference type="InterPro" id="IPR011014">
    <property type="entry name" value="MscS_channel_TM-2"/>
</dbReference>
<keyword evidence="3" id="KW-1003">Cell membrane</keyword>
<dbReference type="Gene3D" id="1.10.287.1260">
    <property type="match status" value="1"/>
</dbReference>
<feature type="transmembrane region" description="Helical" evidence="7">
    <location>
        <begin position="367"/>
        <end position="383"/>
    </location>
</feature>
<keyword evidence="4 7" id="KW-0812">Transmembrane</keyword>
<feature type="transmembrane region" description="Helical" evidence="7">
    <location>
        <begin position="549"/>
        <end position="569"/>
    </location>
</feature>
<feature type="transmembrane region" description="Helical" evidence="7">
    <location>
        <begin position="461"/>
        <end position="484"/>
    </location>
</feature>
<dbReference type="SUPFAM" id="SSF82689">
    <property type="entry name" value="Mechanosensitive channel protein MscS (YggB), C-terminal domain"/>
    <property type="match status" value="1"/>
</dbReference>
<reference evidence="10" key="1">
    <citation type="journal article" date="2014" name="Int. J. Syst. Evol. Microbiol.">
        <title>Complete genome sequence of Corynebacterium casei LMG S-19264T (=DSM 44701T), isolated from a smear-ripened cheese.</title>
        <authorList>
            <consortium name="US DOE Joint Genome Institute (JGI-PGF)"/>
            <person name="Walter F."/>
            <person name="Albersmeier A."/>
            <person name="Kalinowski J."/>
            <person name="Ruckert C."/>
        </authorList>
    </citation>
    <scope>NUCLEOTIDE SEQUENCE</scope>
    <source>
        <strain evidence="10">KCTC 12710</strain>
    </source>
</reference>
<proteinExistence type="inferred from homology"/>
<comment type="similarity">
    <text evidence="2">Belongs to the MscS (TC 1.A.23) family.</text>
</comment>
<gene>
    <name evidence="10" type="ORF">GCM10007028_31360</name>
</gene>
<feature type="transmembrane region" description="Helical" evidence="7">
    <location>
        <begin position="272"/>
        <end position="291"/>
    </location>
</feature>
<dbReference type="InterPro" id="IPR010920">
    <property type="entry name" value="LSM_dom_sf"/>
</dbReference>
<name>A0A918R9L5_9FLAO</name>
<dbReference type="SUPFAM" id="SSF82861">
    <property type="entry name" value="Mechanosensitive channel protein MscS (YggB), transmembrane region"/>
    <property type="match status" value="1"/>
</dbReference>
<evidence type="ECO:0000259" key="8">
    <source>
        <dbReference type="Pfam" id="PF00924"/>
    </source>
</evidence>
<feature type="transmembrane region" description="Helical" evidence="7">
    <location>
        <begin position="389"/>
        <end position="407"/>
    </location>
</feature>
<dbReference type="InterPro" id="IPR052702">
    <property type="entry name" value="MscS-like_channel"/>
</dbReference>
<dbReference type="EMBL" id="BMWZ01000008">
    <property type="protein sequence ID" value="GGZ90711.1"/>
    <property type="molecule type" value="Genomic_DNA"/>
</dbReference>
<keyword evidence="6 7" id="KW-0472">Membrane</keyword>
<dbReference type="Gene3D" id="3.30.70.100">
    <property type="match status" value="1"/>
</dbReference>
<evidence type="ECO:0000259" key="9">
    <source>
        <dbReference type="Pfam" id="PF21082"/>
    </source>
</evidence>
<dbReference type="RefSeq" id="WP_189362374.1">
    <property type="nucleotide sequence ID" value="NZ_BMWZ01000008.1"/>
</dbReference>
<evidence type="ECO:0000256" key="1">
    <source>
        <dbReference type="ARBA" id="ARBA00004651"/>
    </source>
</evidence>
<comment type="subcellular location">
    <subcellularLocation>
        <location evidence="1">Cell membrane</location>
        <topology evidence="1">Multi-pass membrane protein</topology>
    </subcellularLocation>
</comment>
<dbReference type="PANTHER" id="PTHR30347:SF1">
    <property type="entry name" value="MECHANOSENSITIVE CHANNEL MSCK"/>
    <property type="match status" value="1"/>
</dbReference>
<evidence type="ECO:0000313" key="10">
    <source>
        <dbReference type="EMBL" id="GGZ90711.1"/>
    </source>
</evidence>
<feature type="domain" description="Mechanosensitive ion channel MscS C-terminal" evidence="9">
    <location>
        <begin position="721"/>
        <end position="794"/>
    </location>
</feature>
<feature type="transmembrane region" description="Helical" evidence="7">
    <location>
        <begin position="312"/>
        <end position="332"/>
    </location>
</feature>
<keyword evidence="5 7" id="KW-1133">Transmembrane helix</keyword>
<feature type="transmembrane region" description="Helical" evidence="7">
    <location>
        <begin position="509"/>
        <end position="529"/>
    </location>
</feature>
<sequence>MIDKFYSSNYFLLFILFFSFAGIAQEQEVVSDSTSVSKESIAIGDISEESEKLGQELLKLKSALDKNERVLEIDSIITLKTPEILKLVDTVFLKREDVTLRDLKVRKVEWTNYKAVLSEHQSTIKDRSEEISKIINDVFSDLNKWELTKKELADRSESKDMEESFDRAISSLEEILKAAHLRLDDVFSTQKKITELVLVIDSEISNIEFAENQRRKDYFVFDKKPIWEKGEKLMLGDSISVNSLSSYQLLKEGIKENKKQFLEFFHLNIKTAILQIIFLVLFLAFLITANIKWNKEEILSLKNPIEIQAKTILVNPILTTLSVGFLVTAFFYDSMVPAYAEFHVFVILFTTVLLLPKLTGKGIRNFLWLLFVIYTITIFEAFIGVKANLVRNLSLFTSLLLLVSLYMGRKTVSQYPENFSQILRPFKLISVLYMALLVLSIIANIIGMFGLSAYLTKAVMVSAIFAFVVYLSTKVFISIFILIFKFRTTTNIQTLTTLINATHHRIRPLFNFMGFVVWLLFTLRGFEIYDYIINSYNEIIALEWQIGEMTISLGGMLAFAGIFIITLILSKLAAAIFQDEWMVNVLPRGIAPAISLVLRIVMIVIGLYAGFTAAGVDLSKLGFILGALGVGIGFGLQNVVLNFVSGLILAFERPINIGDTIEVDMEMGVVTNIGVRSSNIRAYSGAEVIIPNGDLISKKVVNWTLSNRNRRSNVAMKTSPDADPERVIALFNEIALNHPRTSAIPEPQTYFHGYGPDGNLNFSLMYWTTFSDTLNTDNDIALQIFKKLKEEDIDAPAPVRRIVTEERKKG</sequence>
<feature type="transmembrane region" description="Helical" evidence="7">
    <location>
        <begin position="428"/>
        <end position="455"/>
    </location>
</feature>
<keyword evidence="11" id="KW-1185">Reference proteome</keyword>
<dbReference type="InterPro" id="IPR049278">
    <property type="entry name" value="MS_channel_C"/>
</dbReference>
<dbReference type="Pfam" id="PF21082">
    <property type="entry name" value="MS_channel_3rd"/>
    <property type="match status" value="1"/>
</dbReference>
<organism evidence="10 11">
    <name type="scientific">Algibacter mikhailovii</name>
    <dbReference type="NCBI Taxonomy" id="425498"/>
    <lineage>
        <taxon>Bacteria</taxon>
        <taxon>Pseudomonadati</taxon>
        <taxon>Bacteroidota</taxon>
        <taxon>Flavobacteriia</taxon>
        <taxon>Flavobacteriales</taxon>
        <taxon>Flavobacteriaceae</taxon>
        <taxon>Algibacter</taxon>
    </lineage>
</organism>
<protein>
    <recommendedName>
        <fullName evidence="12">Mechanosensitive ion channel</fullName>
    </recommendedName>
</protein>
<dbReference type="AlphaFoldDB" id="A0A918R9L5"/>
<dbReference type="Gene3D" id="2.30.30.60">
    <property type="match status" value="1"/>
</dbReference>
<evidence type="ECO:0000256" key="7">
    <source>
        <dbReference type="SAM" id="Phobius"/>
    </source>
</evidence>